<organism evidence="2 3">
    <name type="scientific">Collybiopsis confluens</name>
    <dbReference type="NCBI Taxonomy" id="2823264"/>
    <lineage>
        <taxon>Eukaryota</taxon>
        <taxon>Fungi</taxon>
        <taxon>Dikarya</taxon>
        <taxon>Basidiomycota</taxon>
        <taxon>Agaricomycotina</taxon>
        <taxon>Agaricomycetes</taxon>
        <taxon>Agaricomycetidae</taxon>
        <taxon>Agaricales</taxon>
        <taxon>Marasmiineae</taxon>
        <taxon>Omphalotaceae</taxon>
        <taxon>Collybiopsis</taxon>
    </lineage>
</organism>
<dbReference type="Proteomes" id="UP000518752">
    <property type="component" value="Unassembled WGS sequence"/>
</dbReference>
<protein>
    <recommendedName>
        <fullName evidence="1">Hemimethylated DNA-binding domain-containing protein</fullName>
    </recommendedName>
</protein>
<dbReference type="InterPro" id="IPR036047">
    <property type="entry name" value="F-box-like_dom_sf"/>
</dbReference>
<dbReference type="SUPFAM" id="SSF141255">
    <property type="entry name" value="YccV-like"/>
    <property type="match status" value="1"/>
</dbReference>
<accession>A0A8H5HSS9</accession>
<dbReference type="Gene3D" id="1.20.1280.50">
    <property type="match status" value="1"/>
</dbReference>
<reference evidence="2 3" key="1">
    <citation type="journal article" date="2020" name="ISME J.">
        <title>Uncovering the hidden diversity of litter-decomposition mechanisms in mushroom-forming fungi.</title>
        <authorList>
            <person name="Floudas D."/>
            <person name="Bentzer J."/>
            <person name="Ahren D."/>
            <person name="Johansson T."/>
            <person name="Persson P."/>
            <person name="Tunlid A."/>
        </authorList>
    </citation>
    <scope>NUCLEOTIDE SEQUENCE [LARGE SCALE GENOMIC DNA]</scope>
    <source>
        <strain evidence="2 3">CBS 406.79</strain>
    </source>
</reference>
<dbReference type="InterPro" id="IPR032698">
    <property type="entry name" value="SirB1_N"/>
</dbReference>
<dbReference type="SUPFAM" id="SSF81383">
    <property type="entry name" value="F-box domain"/>
    <property type="match status" value="1"/>
</dbReference>
<dbReference type="SMART" id="SM00992">
    <property type="entry name" value="YccV-like"/>
    <property type="match status" value="1"/>
</dbReference>
<evidence type="ECO:0000313" key="2">
    <source>
        <dbReference type="EMBL" id="KAF5388571.1"/>
    </source>
</evidence>
<dbReference type="AlphaFoldDB" id="A0A8H5HSS9"/>
<gene>
    <name evidence="2" type="ORF">D9757_004660</name>
</gene>
<evidence type="ECO:0000259" key="1">
    <source>
        <dbReference type="SMART" id="SM00992"/>
    </source>
</evidence>
<evidence type="ECO:0000313" key="3">
    <source>
        <dbReference type="Proteomes" id="UP000518752"/>
    </source>
</evidence>
<sequence length="633" mass="70793">MIPPLPLDILIHILYQLSASRDEEGDLAARAIAQCSAVDSLFRAASLTPTLWQRHYRARFLYANEASERQREAETHGDWKEMYYARRMIDQKVSLHLGEIVQHRTGRYEHVKSLTNFRFDTWDMLEFQTGMMEPSDYLKIYDYGSDVSPSLLATRAHWASALQAAIGRMHATELWGCLRLGSQSVPFVQAFSATSCFFGKHPDVMKSMLAALTPRCTDYVVRSGVPLAPDDPKYDLKKLCTLICDFMTSEGFGPATAGGFHDVHNLLPHLYLAVNKHTIPLSLVHIFVAIARSMGIAASPVDFPVRVLVHISVPNPDLDDFYVDVFGASVQPILTLREDIPAILTRRGIPVNRIMYYISPATSAPMLLRNGRNILTSLDNASSSMGLLRSSTLLGLSLFLALSGSERFVDQFMAYAEPLDCATFISEALIPSLEGCKAAESLSEHCQKALETEARMAKVVKVSTTRQYFVGMVFEHKKYGYTAVITGWDPVCAASDTWISQMKVDDLHRGRTQPFYTVVCMDNSSRYVAEDNIRPLINPSTALLMKICKSIRVLPHFFTGVIRNWKEDVVSSTSATKTDGLTATTHYLPADEEEWCRARFTLNPELCEMYPEDEALGDAWLLKKLGRGAGRAE</sequence>
<proteinExistence type="predicted"/>
<name>A0A8H5HSS9_9AGAR</name>
<dbReference type="Pfam" id="PF13369">
    <property type="entry name" value="Transglut_core2"/>
    <property type="match status" value="1"/>
</dbReference>
<dbReference type="OrthoDB" id="28868at2759"/>
<dbReference type="GO" id="GO:0003677">
    <property type="term" value="F:DNA binding"/>
    <property type="evidence" value="ECO:0007669"/>
    <property type="project" value="InterPro"/>
</dbReference>
<dbReference type="Gene3D" id="2.30.30.390">
    <property type="entry name" value="Hemimethylated DNA-binding domain"/>
    <property type="match status" value="1"/>
</dbReference>
<dbReference type="Pfam" id="PF08755">
    <property type="entry name" value="YccV-like"/>
    <property type="match status" value="1"/>
</dbReference>
<dbReference type="PANTHER" id="PTHR31350">
    <property type="entry name" value="SI:DKEY-261L7.2"/>
    <property type="match status" value="1"/>
</dbReference>
<dbReference type="InterPro" id="IPR036623">
    <property type="entry name" value="Hemimethylated_DNA-bd_sf"/>
</dbReference>
<dbReference type="InterPro" id="IPR011722">
    <property type="entry name" value="Hemimethylated_DNA-bd_dom"/>
</dbReference>
<feature type="domain" description="Hemimethylated DNA-binding" evidence="1">
    <location>
        <begin position="465"/>
        <end position="560"/>
    </location>
</feature>
<comment type="caution">
    <text evidence="2">The sequence shown here is derived from an EMBL/GenBank/DDBJ whole genome shotgun (WGS) entry which is preliminary data.</text>
</comment>
<dbReference type="NCBIfam" id="TIGR02097">
    <property type="entry name" value="yccV"/>
    <property type="match status" value="1"/>
</dbReference>
<keyword evidence="3" id="KW-1185">Reference proteome</keyword>
<dbReference type="EMBL" id="JAACJN010000029">
    <property type="protein sequence ID" value="KAF5388571.1"/>
    <property type="molecule type" value="Genomic_DNA"/>
</dbReference>
<dbReference type="PANTHER" id="PTHR31350:SF27">
    <property type="entry name" value="HEMIMETHYLATED DNA-BINDING DOMAIN-CONTAINING PROTEIN"/>
    <property type="match status" value="1"/>
</dbReference>